<reference evidence="1 2" key="1">
    <citation type="journal article" date="2024" name="Nat. Commun.">
        <title>Phylogenomics reveals the evolutionary origins of lichenization in chlorophyte algae.</title>
        <authorList>
            <person name="Puginier C."/>
            <person name="Libourel C."/>
            <person name="Otte J."/>
            <person name="Skaloud P."/>
            <person name="Haon M."/>
            <person name="Grisel S."/>
            <person name="Petersen M."/>
            <person name="Berrin J.G."/>
            <person name="Delaux P.M."/>
            <person name="Dal Grande F."/>
            <person name="Keller J."/>
        </authorList>
    </citation>
    <scope>NUCLEOTIDE SEQUENCE [LARGE SCALE GENOMIC DNA]</scope>
    <source>
        <strain evidence="1 2">SAG 245.80</strain>
    </source>
</reference>
<evidence type="ECO:0000313" key="1">
    <source>
        <dbReference type="EMBL" id="KAK9845208.1"/>
    </source>
</evidence>
<protein>
    <submittedName>
        <fullName evidence="1">Uncharacterized protein</fullName>
    </submittedName>
</protein>
<gene>
    <name evidence="1" type="ORF">WJX81_000042</name>
</gene>
<dbReference type="Proteomes" id="UP001445335">
    <property type="component" value="Unassembled WGS sequence"/>
</dbReference>
<sequence length="313" mass="33057">MCLVSRVTPANTWCAPEESILLVAHCARRSWDSSVTEALLAAADLRLEGPGNVPVYVYGAMHGQAQPALGEAILRARPAAVVVETAVNRAHGAANGAALRTDADARLADPGLRRLCALAAQLAAEPVACTGRLFAGLRHAMPGEQLAYVAALAVGAALVYGDRPKRETYKRLCSLPSLVDLDASFAWQAAANYLDLACPDTAEAAAEPPQTLLAHRILLSERDAVRADLRAALPNLVSGAASTAYHDAAELYGAPRMLLACLTREQLALVCCGWRCNFYDVLAPVRAARPAHGGSGCDTSLLAELRGLNWMLD</sequence>
<accession>A0AAW1SI93</accession>
<proteinExistence type="predicted"/>
<evidence type="ECO:0000313" key="2">
    <source>
        <dbReference type="Proteomes" id="UP001445335"/>
    </source>
</evidence>
<dbReference type="EMBL" id="JALJOU010000003">
    <property type="protein sequence ID" value="KAK9845208.1"/>
    <property type="molecule type" value="Genomic_DNA"/>
</dbReference>
<keyword evidence="2" id="KW-1185">Reference proteome</keyword>
<name>A0AAW1SI93_9CHLO</name>
<comment type="caution">
    <text evidence="1">The sequence shown here is derived from an EMBL/GenBank/DDBJ whole genome shotgun (WGS) entry which is preliminary data.</text>
</comment>
<organism evidence="1 2">
    <name type="scientific">Elliptochloris bilobata</name>
    <dbReference type="NCBI Taxonomy" id="381761"/>
    <lineage>
        <taxon>Eukaryota</taxon>
        <taxon>Viridiplantae</taxon>
        <taxon>Chlorophyta</taxon>
        <taxon>core chlorophytes</taxon>
        <taxon>Trebouxiophyceae</taxon>
        <taxon>Trebouxiophyceae incertae sedis</taxon>
        <taxon>Elliptochloris clade</taxon>
        <taxon>Elliptochloris</taxon>
    </lineage>
</organism>
<dbReference type="AlphaFoldDB" id="A0AAW1SI93"/>